<accession>A0A2P2QP61</accession>
<proteinExistence type="predicted"/>
<dbReference type="AlphaFoldDB" id="A0A2P2QP61"/>
<name>A0A2P2QP61_RHIMU</name>
<dbReference type="EMBL" id="GGEC01088305">
    <property type="protein sequence ID" value="MBX68789.1"/>
    <property type="molecule type" value="Transcribed_RNA"/>
</dbReference>
<sequence length="28" mass="3582">MKHRKSWHMLPQFIMFNFYGVERNLKEN</sequence>
<protein>
    <submittedName>
        <fullName evidence="1">Uncharacterized protein</fullName>
    </submittedName>
</protein>
<reference evidence="1" key="1">
    <citation type="submission" date="2018-02" db="EMBL/GenBank/DDBJ databases">
        <title>Rhizophora mucronata_Transcriptome.</title>
        <authorList>
            <person name="Meera S.P."/>
            <person name="Sreeshan A."/>
            <person name="Augustine A."/>
        </authorList>
    </citation>
    <scope>NUCLEOTIDE SEQUENCE</scope>
    <source>
        <tissue evidence="1">Leaf</tissue>
    </source>
</reference>
<organism evidence="1">
    <name type="scientific">Rhizophora mucronata</name>
    <name type="common">Asiatic mangrove</name>
    <dbReference type="NCBI Taxonomy" id="61149"/>
    <lineage>
        <taxon>Eukaryota</taxon>
        <taxon>Viridiplantae</taxon>
        <taxon>Streptophyta</taxon>
        <taxon>Embryophyta</taxon>
        <taxon>Tracheophyta</taxon>
        <taxon>Spermatophyta</taxon>
        <taxon>Magnoliopsida</taxon>
        <taxon>eudicotyledons</taxon>
        <taxon>Gunneridae</taxon>
        <taxon>Pentapetalae</taxon>
        <taxon>rosids</taxon>
        <taxon>fabids</taxon>
        <taxon>Malpighiales</taxon>
        <taxon>Rhizophoraceae</taxon>
        <taxon>Rhizophora</taxon>
    </lineage>
</organism>
<evidence type="ECO:0000313" key="1">
    <source>
        <dbReference type="EMBL" id="MBX68789.1"/>
    </source>
</evidence>